<feature type="domain" description="Protection of telomeres protein 1 ssDNA-binding" evidence="13">
    <location>
        <begin position="1088"/>
        <end position="1200"/>
    </location>
</feature>
<feature type="repeat" description="WD" evidence="11">
    <location>
        <begin position="594"/>
        <end position="635"/>
    </location>
</feature>
<dbReference type="PANTHER" id="PTHR19853">
    <property type="entry name" value="WD REPEAT CONTAINING PROTEIN 3 WDR3"/>
    <property type="match status" value="1"/>
</dbReference>
<evidence type="ECO:0000256" key="1">
    <source>
        <dbReference type="ARBA" id="ARBA00004123"/>
    </source>
</evidence>
<evidence type="ECO:0000256" key="9">
    <source>
        <dbReference type="ARBA" id="ARBA00023242"/>
    </source>
</evidence>
<keyword evidence="9" id="KW-0539">Nucleus</keyword>
<accession>A0ABN7UJV0</accession>
<dbReference type="PANTHER" id="PTHR19853:SF0">
    <property type="entry name" value="WD REPEAT-CONTAINING PROTEIN 3"/>
    <property type="match status" value="1"/>
</dbReference>
<evidence type="ECO:0000256" key="5">
    <source>
        <dbReference type="ARBA" id="ARBA00022574"/>
    </source>
</evidence>
<keyword evidence="4" id="KW-0158">Chromosome</keyword>
<dbReference type="InterPro" id="IPR012340">
    <property type="entry name" value="NA-bd_OB-fold"/>
</dbReference>
<dbReference type="Gene3D" id="2.40.50.140">
    <property type="entry name" value="Nucleic acid-binding proteins"/>
    <property type="match status" value="2"/>
</dbReference>
<evidence type="ECO:0000256" key="4">
    <source>
        <dbReference type="ARBA" id="ARBA00022454"/>
    </source>
</evidence>
<reference evidence="14 15" key="1">
    <citation type="submission" date="2021-06" db="EMBL/GenBank/DDBJ databases">
        <authorList>
            <person name="Kallberg Y."/>
            <person name="Tangrot J."/>
            <person name="Rosling A."/>
        </authorList>
    </citation>
    <scope>NUCLEOTIDE SEQUENCE [LARGE SCALE GENOMIC DNA]</scope>
    <source>
        <strain evidence="14 15">120-4 pot B 10/14</strain>
    </source>
</reference>
<evidence type="ECO:0000256" key="6">
    <source>
        <dbReference type="ARBA" id="ARBA00022737"/>
    </source>
</evidence>
<evidence type="ECO:0000259" key="13">
    <source>
        <dbReference type="Pfam" id="PF16686"/>
    </source>
</evidence>
<keyword evidence="15" id="KW-1185">Reference proteome</keyword>
<feature type="repeat" description="WD" evidence="11">
    <location>
        <begin position="493"/>
        <end position="534"/>
    </location>
</feature>
<evidence type="ECO:0000256" key="11">
    <source>
        <dbReference type="PROSITE-ProRule" id="PRU00221"/>
    </source>
</evidence>
<dbReference type="InterPro" id="IPR051570">
    <property type="entry name" value="TBC1_cilium_biogenesis"/>
</dbReference>
<organism evidence="14 15">
    <name type="scientific">Gigaspora margarita</name>
    <dbReference type="NCBI Taxonomy" id="4874"/>
    <lineage>
        <taxon>Eukaryota</taxon>
        <taxon>Fungi</taxon>
        <taxon>Fungi incertae sedis</taxon>
        <taxon>Mucoromycota</taxon>
        <taxon>Glomeromycotina</taxon>
        <taxon>Glomeromycetes</taxon>
        <taxon>Diversisporales</taxon>
        <taxon>Gigasporaceae</taxon>
        <taxon>Gigaspora</taxon>
    </lineage>
</organism>
<evidence type="ECO:0000256" key="3">
    <source>
        <dbReference type="ARBA" id="ARBA00008442"/>
    </source>
</evidence>
<gene>
    <name evidence="14" type="ORF">GMARGA_LOCUS6643</name>
</gene>
<dbReference type="Proteomes" id="UP000789901">
    <property type="component" value="Unassembled WGS sequence"/>
</dbReference>
<evidence type="ECO:0000313" key="14">
    <source>
        <dbReference type="EMBL" id="CAG8596036.1"/>
    </source>
</evidence>
<feature type="repeat" description="WD" evidence="11">
    <location>
        <begin position="636"/>
        <end position="668"/>
    </location>
</feature>
<keyword evidence="6" id="KW-0677">Repeat</keyword>
<feature type="repeat" description="WD" evidence="11">
    <location>
        <begin position="200"/>
        <end position="234"/>
    </location>
</feature>
<proteinExistence type="inferred from homology"/>
<evidence type="ECO:0000313" key="15">
    <source>
        <dbReference type="Proteomes" id="UP000789901"/>
    </source>
</evidence>
<dbReference type="CDD" id="cd00200">
    <property type="entry name" value="WD40"/>
    <property type="match status" value="1"/>
</dbReference>
<dbReference type="PROSITE" id="PS50082">
    <property type="entry name" value="WD_REPEATS_2"/>
    <property type="match status" value="8"/>
</dbReference>
<dbReference type="PROSITE" id="PS50294">
    <property type="entry name" value="WD_REPEATS_REGION"/>
    <property type="match status" value="6"/>
</dbReference>
<dbReference type="InterPro" id="IPR020472">
    <property type="entry name" value="WD40_PAC1"/>
</dbReference>
<comment type="caution">
    <text evidence="14">The sequence shown here is derived from an EMBL/GenBank/DDBJ whole genome shotgun (WGS) entry which is preliminary data.</text>
</comment>
<dbReference type="InterPro" id="IPR032042">
    <property type="entry name" value="POT1PC"/>
</dbReference>
<dbReference type="InterPro" id="IPR019775">
    <property type="entry name" value="WD40_repeat_CS"/>
</dbReference>
<name>A0ABN7UJV0_GIGMA</name>
<keyword evidence="5 11" id="KW-0853">WD repeat</keyword>
<dbReference type="Pfam" id="PF25172">
    <property type="entry name" value="Beta-prop_WDR3_2nd"/>
    <property type="match status" value="1"/>
</dbReference>
<evidence type="ECO:0000256" key="10">
    <source>
        <dbReference type="ARBA" id="ARBA00038229"/>
    </source>
</evidence>
<comment type="similarity">
    <text evidence="3">Belongs to the telombin family.</text>
</comment>
<dbReference type="EMBL" id="CAJVQB010003057">
    <property type="protein sequence ID" value="CAG8596036.1"/>
    <property type="molecule type" value="Genomic_DNA"/>
</dbReference>
<evidence type="ECO:0000256" key="8">
    <source>
        <dbReference type="ARBA" id="ARBA00023125"/>
    </source>
</evidence>
<feature type="repeat" description="WD" evidence="11">
    <location>
        <begin position="103"/>
        <end position="136"/>
    </location>
</feature>
<feature type="repeat" description="WD" evidence="11">
    <location>
        <begin position="172"/>
        <end position="199"/>
    </location>
</feature>
<dbReference type="Pfam" id="PF04003">
    <property type="entry name" value="Utp12"/>
    <property type="match status" value="1"/>
</dbReference>
<dbReference type="InterPro" id="IPR001680">
    <property type="entry name" value="WD40_rpt"/>
</dbReference>
<dbReference type="InterPro" id="IPR015943">
    <property type="entry name" value="WD40/YVTN_repeat-like_dom_sf"/>
</dbReference>
<dbReference type="SUPFAM" id="SSF50249">
    <property type="entry name" value="Nucleic acid-binding proteins"/>
    <property type="match status" value="2"/>
</dbReference>
<feature type="repeat" description="WD" evidence="11">
    <location>
        <begin position="678"/>
        <end position="719"/>
    </location>
</feature>
<sequence>MVKSYLRYEPWKTFGVITSTTSNVIYSKDGTLAIAPALEEVALWDLKKGILKRKWLDINNKAEVTAISKNPKIKDNNYHRIFRYADGSIRIWNIDQSTFSIIFNGHRGAVTALTFDKSGTRLASGSKDTDLIIWDVIGEVGLFRMRGHKDQITAIRFLCKPLLGDVISEDIPSQGYLLSSSKDTLLKLWDLSTQHCMETVVAHRSEIWDFDVSKDEMLIVTGGDDAEMKLWTIDHNVLAQGLESESTLNDEDTEIKKAIKFYGNIKRECKERVITLKFHPTANILGVQGPEKYVEIFRIYSYEEIKKKLIRRKKRQKEKKQKVENSNMDIDSDLVEINASDMITSYRMVRTNAKIRSFDFSTKEDISKSGTIEILVSLTNNILELYTMGLPVKKKEKFLETADPSKLYSVDLPGHRNDIRTLALSSDDELLCSASKSTLKIWNMKTTSCLRTIDCGYALCSSFLPGDRNVIIGTKVGNLELFDLASSSQIESIKAHDGPIWSLQVRPDKLGLVTGSADSNVKFWDFDMSQDGDTTNEYRMGSRHLTLVHTRTLKMNDDILCVRYSPNQKLIAVALLDATVKVFYSDTLKFFLSLYGHKLPVLSMDISSDNKLLVTGSADKNIKIWGLDFGDCRKSIFAHQDSITSVQFVQGTHYIFTAGKDKLVKYWDGDKFENITKLDGHHGEVWALAISKRGDLLVSGSHDRSIRVWEQTDEELFLEEEREKELEELYESTLTTSLEKTTLEDNVESTSAGKQTMETLKAGERIMEALDIADDNAAAWETYVQLKERGQNPGPPPKPNPILVALGNLTGDQYVLRTIEKIRSSELEESLLVLPFTKVISLFQYLDMWAKKEWNVVLTCRITFHLLKVHHDQIVANRLIKPRLESLKTNIRAALKRHKDLLGYNLAALKYIKRDWENNNTAEFFDDIPKNEEMSSESLTKRKFINLTLKRVKVEGYSLLSDLAMGERVTVVGIVKLCSPPRRSKGPVNGKITVIIFRAQHTDLPEADIGSIFLGTGLRVNYFMNSPQLIAYKLESTCTILNDDDFRENKMCNKDTKIMAYAKQLRNWWRNIENFYIEAPKSRQLITIADIRGPNVFFDTIAEVVEIQRIEHTTELFITDYTRNELLSNNNYVWNLPNELGACNIFQVSLWDEHMTDSQDFKVGMYLYLQNIRTKYNSFNHFQGVIHGDPETRRTRVIQVDVELPDEAPYKFFTRGRIFDYYPRDIEFFVQPYCVDCDDIIHSETENIKEIKKCPNFTNSPHTITFVYDFFLLFEDGLGTTLPTLVSGPDATRFLKQILPANVMQNETSRQTLLNLTRKWLGNIIDHNEPTDFFDFCVEAYRPPGNSEILYKLVNTVLEL</sequence>
<feature type="domain" description="Small-subunit processome Utp12" evidence="12">
    <location>
        <begin position="812"/>
        <end position="914"/>
    </location>
</feature>
<comment type="similarity">
    <text evidence="10">Belongs to the WD repeat WDR3/UTP12 family.</text>
</comment>
<keyword evidence="8" id="KW-0238">DNA-binding</keyword>
<dbReference type="PROSITE" id="PS00678">
    <property type="entry name" value="WD_REPEATS_1"/>
    <property type="match status" value="2"/>
</dbReference>
<dbReference type="InterPro" id="IPR036322">
    <property type="entry name" value="WD40_repeat_dom_sf"/>
</dbReference>
<evidence type="ECO:0000259" key="12">
    <source>
        <dbReference type="Pfam" id="PF04003"/>
    </source>
</evidence>
<dbReference type="PRINTS" id="PR00320">
    <property type="entry name" value="GPROTEINBRPT"/>
</dbReference>
<dbReference type="SMART" id="SM00320">
    <property type="entry name" value="WD40"/>
    <property type="match status" value="10"/>
</dbReference>
<dbReference type="InterPro" id="IPR007148">
    <property type="entry name" value="SSU_processome_Utp12"/>
</dbReference>
<dbReference type="Pfam" id="PF25173">
    <property type="entry name" value="Beta-prop_WDR3_1st"/>
    <property type="match status" value="1"/>
</dbReference>
<keyword evidence="7" id="KW-0779">Telomere</keyword>
<protein>
    <submittedName>
        <fullName evidence="14">27123_t:CDS:1</fullName>
    </submittedName>
</protein>
<comment type="subcellular location">
    <subcellularLocation>
        <location evidence="2">Chromosome</location>
        <location evidence="2">Telomere</location>
    </subcellularLocation>
    <subcellularLocation>
        <location evidence="1">Nucleus</location>
    </subcellularLocation>
</comment>
<dbReference type="Pfam" id="PF16686">
    <property type="entry name" value="POT1PC"/>
    <property type="match status" value="1"/>
</dbReference>
<evidence type="ECO:0000256" key="2">
    <source>
        <dbReference type="ARBA" id="ARBA00004574"/>
    </source>
</evidence>
<evidence type="ECO:0000256" key="7">
    <source>
        <dbReference type="ARBA" id="ARBA00022895"/>
    </source>
</evidence>
<dbReference type="Gene3D" id="2.130.10.10">
    <property type="entry name" value="YVTN repeat-like/Quinoprotein amine dehydrogenase"/>
    <property type="match status" value="4"/>
</dbReference>
<dbReference type="SUPFAM" id="SSF50978">
    <property type="entry name" value="WD40 repeat-like"/>
    <property type="match status" value="2"/>
</dbReference>
<feature type="repeat" description="WD" evidence="11">
    <location>
        <begin position="412"/>
        <end position="452"/>
    </location>
</feature>